<dbReference type="PANTHER" id="PTHR43578">
    <property type="entry name" value="NADH-QUINONE OXIDOREDUCTASE SUBUNIT F"/>
    <property type="match status" value="1"/>
</dbReference>
<dbReference type="InterPro" id="IPR037225">
    <property type="entry name" value="Nuo51_FMN-bd_sf"/>
</dbReference>
<dbReference type="SUPFAM" id="SSF142019">
    <property type="entry name" value="Nqo1 FMN-binding domain-like"/>
    <property type="match status" value="1"/>
</dbReference>
<evidence type="ECO:0000256" key="2">
    <source>
        <dbReference type="ARBA" id="ARBA00022485"/>
    </source>
</evidence>
<evidence type="ECO:0000313" key="7">
    <source>
        <dbReference type="EMBL" id="HGB15623.1"/>
    </source>
</evidence>
<proteinExistence type="inferred from homology"/>
<dbReference type="GO" id="GO:0051539">
    <property type="term" value="F:4 iron, 4 sulfur cluster binding"/>
    <property type="evidence" value="ECO:0007669"/>
    <property type="project" value="UniProtKB-KW"/>
</dbReference>
<keyword evidence="3" id="KW-0479">Metal-binding</keyword>
<dbReference type="SUPFAM" id="SSF142984">
    <property type="entry name" value="Nqo1 middle domain-like"/>
    <property type="match status" value="1"/>
</dbReference>
<dbReference type="InterPro" id="IPR042128">
    <property type="entry name" value="NuoE_dom"/>
</dbReference>
<evidence type="ECO:0000259" key="6">
    <source>
        <dbReference type="SMART" id="SM00928"/>
    </source>
</evidence>
<evidence type="ECO:0000256" key="3">
    <source>
        <dbReference type="ARBA" id="ARBA00022723"/>
    </source>
</evidence>
<organism evidence="7">
    <name type="scientific">Desulfobacca acetoxidans</name>
    <dbReference type="NCBI Taxonomy" id="60893"/>
    <lineage>
        <taxon>Bacteria</taxon>
        <taxon>Pseudomonadati</taxon>
        <taxon>Thermodesulfobacteriota</taxon>
        <taxon>Desulfobaccia</taxon>
        <taxon>Desulfobaccales</taxon>
        <taxon>Desulfobaccaceae</taxon>
        <taxon>Desulfobacca</taxon>
    </lineage>
</organism>
<reference evidence="7" key="1">
    <citation type="journal article" date="2020" name="mSystems">
        <title>Genome- and Community-Level Interaction Insights into Carbon Utilization and Element Cycling Functions of Hydrothermarchaeota in Hydrothermal Sediment.</title>
        <authorList>
            <person name="Zhou Z."/>
            <person name="Liu Y."/>
            <person name="Xu W."/>
            <person name="Pan J."/>
            <person name="Luo Z.H."/>
            <person name="Li M."/>
        </authorList>
    </citation>
    <scope>NUCLEOTIDE SEQUENCE [LARGE SCALE GENOMIC DNA]</scope>
    <source>
        <strain evidence="7">SpSt-776</strain>
    </source>
</reference>
<dbReference type="GO" id="GO:0046872">
    <property type="term" value="F:metal ion binding"/>
    <property type="evidence" value="ECO:0007669"/>
    <property type="project" value="UniProtKB-KW"/>
</dbReference>
<dbReference type="Pfam" id="PF01512">
    <property type="entry name" value="Complex1_51K"/>
    <property type="match status" value="1"/>
</dbReference>
<keyword evidence="5" id="KW-0411">Iron-sulfur</keyword>
<evidence type="ECO:0000256" key="5">
    <source>
        <dbReference type="ARBA" id="ARBA00023014"/>
    </source>
</evidence>
<dbReference type="InterPro" id="IPR036249">
    <property type="entry name" value="Thioredoxin-like_sf"/>
</dbReference>
<dbReference type="PANTHER" id="PTHR43578:SF3">
    <property type="entry name" value="NADH-QUINONE OXIDOREDUCTASE SUBUNIT F"/>
    <property type="match status" value="1"/>
</dbReference>
<dbReference type="Pfam" id="PF01257">
    <property type="entry name" value="2Fe-2S_thioredx"/>
    <property type="match status" value="1"/>
</dbReference>
<dbReference type="Gene3D" id="3.40.30.10">
    <property type="entry name" value="Glutaredoxin"/>
    <property type="match status" value="1"/>
</dbReference>
<keyword evidence="2" id="KW-0004">4Fe-4S</keyword>
<dbReference type="InterPro" id="IPR011538">
    <property type="entry name" value="Nuo51_FMN-bd"/>
</dbReference>
<dbReference type="EMBL" id="DTHB01000060">
    <property type="protein sequence ID" value="HGB15623.1"/>
    <property type="molecule type" value="Genomic_DNA"/>
</dbReference>
<gene>
    <name evidence="7" type="ORF">ENV62_10375</name>
</gene>
<keyword evidence="4" id="KW-0408">Iron</keyword>
<dbReference type="SMART" id="SM00928">
    <property type="entry name" value="NADH_4Fe-4S"/>
    <property type="match status" value="1"/>
</dbReference>
<evidence type="ECO:0000256" key="1">
    <source>
        <dbReference type="ARBA" id="ARBA00007523"/>
    </source>
</evidence>
<dbReference type="Gene3D" id="3.40.50.11540">
    <property type="entry name" value="NADH-ubiquinone oxidoreductase 51kDa subunit"/>
    <property type="match status" value="1"/>
</dbReference>
<dbReference type="SUPFAM" id="SSF52833">
    <property type="entry name" value="Thioredoxin-like"/>
    <property type="match status" value="1"/>
</dbReference>
<dbReference type="InterPro" id="IPR019575">
    <property type="entry name" value="Nuop51_4Fe4S-bd"/>
</dbReference>
<name>A0A7C3SJZ7_9BACT</name>
<dbReference type="Gene3D" id="6.10.250.1450">
    <property type="match status" value="1"/>
</dbReference>
<dbReference type="CDD" id="cd03064">
    <property type="entry name" value="TRX_Fd_NuoE"/>
    <property type="match status" value="1"/>
</dbReference>
<feature type="domain" description="NADH-ubiquinone oxidoreductase 51kDa subunit iron-sulphur binding" evidence="6">
    <location>
        <begin position="1109"/>
        <end position="1154"/>
    </location>
</feature>
<dbReference type="Gene3D" id="3.10.20.600">
    <property type="match status" value="1"/>
</dbReference>
<dbReference type="Pfam" id="PF10589">
    <property type="entry name" value="NADH_4Fe-4S"/>
    <property type="match status" value="1"/>
</dbReference>
<comment type="similarity">
    <text evidence="1">Belongs to the complex I 51 kDa subunit family.</text>
</comment>
<sequence length="1294" mass="143225">MTTTILEVRVDPAAIPQAAGEYKLIADLGPEAAIRELPAALSQVLAEDPESFAALHRGLLLDQELTGIKQVRLFSNLRSATRLDPGPEPGTFTASVAIPALAAGPPWGELLAALLRAQALYPGPQDTRLPRRFAPLAHTVAPLRHLLERVRQQARQDPQFPLRLLTPLEGEDPEKPLDPLGQTRQLLDRFLSREDWRERDVFHLLLDFVQGSPTLFGESLLNTWFSLKRLQDEDPPAYNRALAALINEGRGFLGELPRWRAHLRKFGSPGHWDLTRRDLVLRAMAGLLGLTDDEFQKLQSLTPPPGLTWAAMEKFAAGKPGTAKIAIKPLEKASLFLAAEFFPEHSGQRRFLRHLLEEEESYRQLLATVYSSRDVREAQLARVMTSFNQQPVNCETPVSFTPAEAQEFLQVFFLRPDPVAAIVYREKQKDLYHTLEGLSGQAMLPQVLHECQRIFRYLTPPVLGRVAEGLKISSDDITRVIASYKDFSADPAGQIVIHVCKGTACFLRGQPLISRTLSARLGVQEGQVSSEGFQFLERDCFGVCNLAPVLKVGPSFIGQVEAREIPDLIAQLLRGPSYGNRVDFFRAVRDALTEVDQVVLHHTFRVRAALQLEVSPEQIAGLSINGLGEIRALPDGLLLGTLVDRSFSFTFPDATGAEKLGTLIVDENDELAGTVSVTDPEVLAFLDRTLRPRVFLRDGLVFLEGRRAPLGDFHSSSIALRKPDGTYGCLVFDEENLKVPPAERRGLPEVARRPPPPEFFQRQDRYLLGFVEGVNPESIDSYLEKGGYQALKKVLGYGTLTKRWAPEDIVREIITSNLRGRGGAGFPTGVKWREMLKARPQAEARDELKLDLKLMVANGDEGDPGAFMDRTLIQERPHQLLEGMLIAALATGCRYGIIYVRREYEDAVARLENAIFEARRYGFLGRNILGVPDFDFDVEIRLGAGAFVAGEKRAIMRAIEGKPAEPDLKAVSNVKRGLWGKPTLLNNVETFANVPLILHRGGRWFQALGHGASGGTKIFSVAGIVNHTGLVEVRFGRTLRDILNIAGGVQDGKILAGVQIGGPSGAILSLTGIRAYLLDTPLDFDTFDRVGAMIGSGGLVFLGEEDDVVRLARHFTDWLRAESCGQCPACLNGLTSLGATLDRILRGEGLSLDIHFLWDKADVIRAGSHCGLGQTAPNPVTSSLRFFPVAYLHYLLDNPGMDTLELFRSLEALRLITRQEVKGNGGPGARFALKKGFISFIMTELEKRERYRPGPDHRPQKFLKLLDLRRDEVGVKGVTREFPQESLAQWPGLE</sequence>
<protein>
    <recommendedName>
        <fullName evidence="6">NADH-ubiquinone oxidoreductase 51kDa subunit iron-sulphur binding domain-containing protein</fullName>
    </recommendedName>
</protein>
<comment type="caution">
    <text evidence="7">The sequence shown here is derived from an EMBL/GenBank/DDBJ whole genome shotgun (WGS) entry which is preliminary data.</text>
</comment>
<dbReference type="SUPFAM" id="SSF140490">
    <property type="entry name" value="Nqo1C-terminal domain-like"/>
    <property type="match status" value="1"/>
</dbReference>
<dbReference type="Gene3D" id="1.20.1440.230">
    <property type="entry name" value="NADH-ubiquinone oxidoreductase 51kDa subunit, iron-sulphur binding domain"/>
    <property type="match status" value="1"/>
</dbReference>
<evidence type="ECO:0000256" key="4">
    <source>
        <dbReference type="ARBA" id="ARBA00023004"/>
    </source>
</evidence>
<accession>A0A7C3SJZ7</accession>
<dbReference type="InterPro" id="IPR037207">
    <property type="entry name" value="Nuop51_4Fe4S-bd_sf"/>
</dbReference>